<reference evidence="2" key="2">
    <citation type="submission" date="2021-02" db="EMBL/GenBank/DDBJ databases">
        <authorList>
            <person name="Kimball J.A."/>
            <person name="Haas M.W."/>
            <person name="Macchietto M."/>
            <person name="Kono T."/>
            <person name="Duquette J."/>
            <person name="Shao M."/>
        </authorList>
    </citation>
    <scope>NUCLEOTIDE SEQUENCE</scope>
    <source>
        <tissue evidence="2">Fresh leaf tissue</tissue>
    </source>
</reference>
<dbReference type="InterPro" id="IPR022742">
    <property type="entry name" value="Hydrolase_4"/>
</dbReference>
<dbReference type="OrthoDB" id="2498029at2759"/>
<dbReference type="AlphaFoldDB" id="A0A8J5SNT3"/>
<accession>A0A8J5SNT3</accession>
<dbReference type="InterPro" id="IPR051044">
    <property type="entry name" value="MAG_DAG_Lipase"/>
</dbReference>
<name>A0A8J5SNT3_ZIZPA</name>
<protein>
    <recommendedName>
        <fullName evidence="1">Serine aminopeptidase S33 domain-containing protein</fullName>
    </recommendedName>
</protein>
<sequence>MVTPFTYFPSYPSCGLLIFTRRWVPAARAPVVVTVVHGFTGESSWAVHLTVVHFAKAGFVVAAVGHQGHGFSEGLHGHIPDIVPVLEDSDGAWGVGEAAQAASERSNRAEGCGRAVARGRWLAADQWSRRRQDGRSSRWRVVRLFAVDERSHIGAGAVRGRGGGVGGG</sequence>
<gene>
    <name evidence="2" type="ORF">GUJ93_ZPchr0002g23159</name>
</gene>
<dbReference type="Proteomes" id="UP000729402">
    <property type="component" value="Unassembled WGS sequence"/>
</dbReference>
<evidence type="ECO:0000259" key="1">
    <source>
        <dbReference type="Pfam" id="PF12146"/>
    </source>
</evidence>
<dbReference type="EMBL" id="JAAALK010000287">
    <property type="protein sequence ID" value="KAG8060081.1"/>
    <property type="molecule type" value="Genomic_DNA"/>
</dbReference>
<dbReference type="PANTHER" id="PTHR11614">
    <property type="entry name" value="PHOSPHOLIPASE-RELATED"/>
    <property type="match status" value="1"/>
</dbReference>
<evidence type="ECO:0000313" key="2">
    <source>
        <dbReference type="EMBL" id="KAG8060081.1"/>
    </source>
</evidence>
<proteinExistence type="predicted"/>
<evidence type="ECO:0000313" key="3">
    <source>
        <dbReference type="Proteomes" id="UP000729402"/>
    </source>
</evidence>
<organism evidence="2 3">
    <name type="scientific">Zizania palustris</name>
    <name type="common">Northern wild rice</name>
    <dbReference type="NCBI Taxonomy" id="103762"/>
    <lineage>
        <taxon>Eukaryota</taxon>
        <taxon>Viridiplantae</taxon>
        <taxon>Streptophyta</taxon>
        <taxon>Embryophyta</taxon>
        <taxon>Tracheophyta</taxon>
        <taxon>Spermatophyta</taxon>
        <taxon>Magnoliopsida</taxon>
        <taxon>Liliopsida</taxon>
        <taxon>Poales</taxon>
        <taxon>Poaceae</taxon>
        <taxon>BOP clade</taxon>
        <taxon>Oryzoideae</taxon>
        <taxon>Oryzeae</taxon>
        <taxon>Zizaniinae</taxon>
        <taxon>Zizania</taxon>
    </lineage>
</organism>
<reference evidence="2" key="1">
    <citation type="journal article" date="2021" name="bioRxiv">
        <title>Whole Genome Assembly and Annotation of Northern Wild Rice, Zizania palustris L., Supports a Whole Genome Duplication in the Zizania Genus.</title>
        <authorList>
            <person name="Haas M."/>
            <person name="Kono T."/>
            <person name="Macchietto M."/>
            <person name="Millas R."/>
            <person name="McGilp L."/>
            <person name="Shao M."/>
            <person name="Duquette J."/>
            <person name="Hirsch C.N."/>
            <person name="Kimball J."/>
        </authorList>
    </citation>
    <scope>NUCLEOTIDE SEQUENCE</scope>
    <source>
        <tissue evidence="2">Fresh leaf tissue</tissue>
    </source>
</reference>
<feature type="domain" description="Serine aminopeptidase S33" evidence="1">
    <location>
        <begin position="32"/>
        <end position="93"/>
    </location>
</feature>
<dbReference type="Pfam" id="PF12146">
    <property type="entry name" value="Hydrolase_4"/>
    <property type="match status" value="1"/>
</dbReference>
<keyword evidence="3" id="KW-1185">Reference proteome</keyword>
<comment type="caution">
    <text evidence="2">The sequence shown here is derived from an EMBL/GenBank/DDBJ whole genome shotgun (WGS) entry which is preliminary data.</text>
</comment>